<sequence>MLKLCRIFFIRLLHKLGETLSYNLLLLLILSLVYVDQGSYEFFPPICLPGVYRLILIYCSSCVPPFFLSQDL</sequence>
<evidence type="ECO:0000256" key="1">
    <source>
        <dbReference type="SAM" id="Phobius"/>
    </source>
</evidence>
<feature type="transmembrane region" description="Helical" evidence="1">
    <location>
        <begin position="50"/>
        <end position="68"/>
    </location>
</feature>
<evidence type="ECO:0000313" key="3">
    <source>
        <dbReference type="Proteomes" id="UP000265703"/>
    </source>
</evidence>
<dbReference type="Proteomes" id="UP000265703">
    <property type="component" value="Unassembled WGS sequence"/>
</dbReference>
<dbReference type="EMBL" id="QKYT01000309">
    <property type="protein sequence ID" value="RIA87436.1"/>
    <property type="molecule type" value="Genomic_DNA"/>
</dbReference>
<dbReference type="AlphaFoldDB" id="A0A397SS54"/>
<organism evidence="2 3">
    <name type="scientific">Glomus cerebriforme</name>
    <dbReference type="NCBI Taxonomy" id="658196"/>
    <lineage>
        <taxon>Eukaryota</taxon>
        <taxon>Fungi</taxon>
        <taxon>Fungi incertae sedis</taxon>
        <taxon>Mucoromycota</taxon>
        <taxon>Glomeromycotina</taxon>
        <taxon>Glomeromycetes</taxon>
        <taxon>Glomerales</taxon>
        <taxon>Glomeraceae</taxon>
        <taxon>Glomus</taxon>
    </lineage>
</organism>
<gene>
    <name evidence="2" type="ORF">C1645_777354</name>
</gene>
<proteinExistence type="predicted"/>
<accession>A0A397SS54</accession>
<comment type="caution">
    <text evidence="2">The sequence shown here is derived from an EMBL/GenBank/DDBJ whole genome shotgun (WGS) entry which is preliminary data.</text>
</comment>
<evidence type="ECO:0000313" key="2">
    <source>
        <dbReference type="EMBL" id="RIA87436.1"/>
    </source>
</evidence>
<keyword evidence="1" id="KW-0812">Transmembrane</keyword>
<keyword evidence="3" id="KW-1185">Reference proteome</keyword>
<reference evidence="2 3" key="1">
    <citation type="submission" date="2018-06" db="EMBL/GenBank/DDBJ databases">
        <title>Comparative genomics reveals the genomic features of Rhizophagus irregularis, R. cerebriforme, R. diaphanum and Gigaspora rosea, and their symbiotic lifestyle signature.</title>
        <authorList>
            <person name="Morin E."/>
            <person name="San Clemente H."/>
            <person name="Chen E.C.H."/>
            <person name="De La Providencia I."/>
            <person name="Hainaut M."/>
            <person name="Kuo A."/>
            <person name="Kohler A."/>
            <person name="Murat C."/>
            <person name="Tang N."/>
            <person name="Roy S."/>
            <person name="Loubradou J."/>
            <person name="Henrissat B."/>
            <person name="Grigoriev I.V."/>
            <person name="Corradi N."/>
            <person name="Roux C."/>
            <person name="Martin F.M."/>
        </authorList>
    </citation>
    <scope>NUCLEOTIDE SEQUENCE [LARGE SCALE GENOMIC DNA]</scope>
    <source>
        <strain evidence="2 3">DAOM 227022</strain>
    </source>
</reference>
<keyword evidence="1" id="KW-1133">Transmembrane helix</keyword>
<keyword evidence="1" id="KW-0472">Membrane</keyword>
<name>A0A397SS54_9GLOM</name>
<protein>
    <submittedName>
        <fullName evidence="2">Uncharacterized protein</fullName>
    </submittedName>
</protein>
<feature type="transmembrane region" description="Helical" evidence="1">
    <location>
        <begin position="12"/>
        <end position="35"/>
    </location>
</feature>